<accession>W0HSN5</accession>
<name>W0HSN5_9GAMM</name>
<dbReference type="HOGENOM" id="CLU_524686_0_0_6"/>
<gene>
    <name evidence="2" type="ORF">Sant_0113</name>
</gene>
<feature type="region of interest" description="Disordered" evidence="1">
    <location>
        <begin position="165"/>
        <end position="222"/>
    </location>
</feature>
<keyword evidence="3" id="KW-1185">Reference proteome</keyword>
<dbReference type="PATRIC" id="fig|1239307.3.peg.121"/>
<dbReference type="EMBL" id="CP006569">
    <property type="protein sequence ID" value="AHF75230.1"/>
    <property type="molecule type" value="Genomic_DNA"/>
</dbReference>
<feature type="compositionally biased region" description="Low complexity" evidence="1">
    <location>
        <begin position="185"/>
        <end position="195"/>
    </location>
</feature>
<dbReference type="KEGG" id="sod:Sant_0113"/>
<protein>
    <submittedName>
        <fullName evidence="2">Uncharacterized protein</fullName>
    </submittedName>
</protein>
<organism evidence="2 3">
    <name type="scientific">Sodalis praecaptivus</name>
    <dbReference type="NCBI Taxonomy" id="1239307"/>
    <lineage>
        <taxon>Bacteria</taxon>
        <taxon>Pseudomonadati</taxon>
        <taxon>Pseudomonadota</taxon>
        <taxon>Gammaproteobacteria</taxon>
        <taxon>Enterobacterales</taxon>
        <taxon>Bruguierivoracaceae</taxon>
        <taxon>Sodalis</taxon>
    </lineage>
</organism>
<proteinExistence type="predicted"/>
<evidence type="ECO:0000256" key="1">
    <source>
        <dbReference type="SAM" id="MobiDB-lite"/>
    </source>
</evidence>
<sequence>MDNLINQRIESMSQVNAALHCLLPCLFRERPPHDEHSPAARRVGVVHHGGPLALPRAENPLLRSVVARGQTVPMGRGRHSFTARRSGQGMIVTGSWRRQGSDRHTGSASASGIANGGYEGTPPPTLRNSPAALSTASPVPEGRLQINVIYGHDLRARAWRSCTPPRYLPDSAPRGEGQSDENRGSPSTSSASSDRSAPERQAVAVAPHGRRVEDGRQSPSLPLNIRALAQRGENRFHGYTCPATSSGRLSPVQTRLNRLLAPRVSPASVESGWLQTLSSALFEERQSRSRFAIAVAEHSLQQLFTLAGNQARLVKKRFRPIASGAIGDTLLQLAHLHFVVWQFLTENDQRAASALSVKYQCFMCLLGKKLGADPLTRQSAFDPKVALTGAHYQEMTALMNELRLVVLELFDYNLFGPGNYILRLRGLPFLNHLEALYAQARGIERKERELLQEFVSADQLLRLKLQRDQDLQSGDMMNGRGYIMAVGQDIRFICGMGMLTASAALMSERRRANVLHPAH</sequence>
<feature type="compositionally biased region" description="Polar residues" evidence="1">
    <location>
        <begin position="126"/>
        <end position="137"/>
    </location>
</feature>
<evidence type="ECO:0000313" key="2">
    <source>
        <dbReference type="EMBL" id="AHF75230.1"/>
    </source>
</evidence>
<dbReference type="AlphaFoldDB" id="W0HSN5"/>
<evidence type="ECO:0000313" key="3">
    <source>
        <dbReference type="Proteomes" id="UP000019028"/>
    </source>
</evidence>
<reference evidence="2 3" key="1">
    <citation type="journal article" date="2014" name="Genome Biol. Evol.">
        <title>Genome degeneration and adaptation in a nascent stage of symbiosis.</title>
        <authorList>
            <person name="Oakeson K.F."/>
            <person name="Gil R."/>
            <person name="Clayton A.L."/>
            <person name="Dunn D.M."/>
            <person name="von Niederhausern A.C."/>
            <person name="Hamil C."/>
            <person name="Aoyagi A."/>
            <person name="Duval B."/>
            <person name="Baca A."/>
            <person name="Silva F.J."/>
            <person name="Vallier A."/>
            <person name="Jackson D.G."/>
            <person name="Latorre A."/>
            <person name="Weiss R.B."/>
            <person name="Heddi A."/>
            <person name="Moya A."/>
            <person name="Dale C."/>
        </authorList>
    </citation>
    <scope>NUCLEOTIDE SEQUENCE [LARGE SCALE GENOMIC DNA]</scope>
    <source>
        <strain evidence="2 3">HS1</strain>
    </source>
</reference>
<dbReference type="Proteomes" id="UP000019028">
    <property type="component" value="Chromosome"/>
</dbReference>
<feature type="region of interest" description="Disordered" evidence="1">
    <location>
        <begin position="96"/>
        <end position="138"/>
    </location>
</feature>